<dbReference type="Proteomes" id="UP000826234">
    <property type="component" value="Unassembled WGS sequence"/>
</dbReference>
<proteinExistence type="inferred from homology"/>
<organism evidence="4 5">
    <name type="scientific">Phrynosoma platyrhinos</name>
    <name type="common">Desert horned lizard</name>
    <dbReference type="NCBI Taxonomy" id="52577"/>
    <lineage>
        <taxon>Eukaryota</taxon>
        <taxon>Metazoa</taxon>
        <taxon>Chordata</taxon>
        <taxon>Craniata</taxon>
        <taxon>Vertebrata</taxon>
        <taxon>Euteleostomi</taxon>
        <taxon>Lepidosauria</taxon>
        <taxon>Squamata</taxon>
        <taxon>Bifurcata</taxon>
        <taxon>Unidentata</taxon>
        <taxon>Episquamata</taxon>
        <taxon>Toxicofera</taxon>
        <taxon>Iguania</taxon>
        <taxon>Phrynosomatidae</taxon>
        <taxon>Phrynosomatinae</taxon>
        <taxon>Phrynosoma</taxon>
    </lineage>
</organism>
<dbReference type="Gene3D" id="2.40.128.20">
    <property type="match status" value="2"/>
</dbReference>
<evidence type="ECO:0000256" key="1">
    <source>
        <dbReference type="ARBA" id="ARBA00006889"/>
    </source>
</evidence>
<feature type="domain" description="Lipocalin/cytosolic fatty-acid binding" evidence="3">
    <location>
        <begin position="305"/>
        <end position="366"/>
    </location>
</feature>
<dbReference type="EMBL" id="JAIPUX010005291">
    <property type="protein sequence ID" value="KAH0615625.1"/>
    <property type="molecule type" value="Genomic_DNA"/>
</dbReference>
<protein>
    <recommendedName>
        <fullName evidence="3">Lipocalin/cytosolic fatty-acid binding domain-containing protein</fullName>
    </recommendedName>
</protein>
<reference evidence="4 5" key="1">
    <citation type="journal article" date="2022" name="Gigascience">
        <title>A chromosome-level genome assembly and annotation of the desert horned lizard, Phrynosoma platyrhinos, provides insight into chromosomal rearrangements among reptiles.</title>
        <authorList>
            <person name="Koochekian N."/>
            <person name="Ascanio A."/>
            <person name="Farleigh K."/>
            <person name="Card D.C."/>
            <person name="Schield D.R."/>
            <person name="Castoe T.A."/>
            <person name="Jezkova T."/>
        </authorList>
    </citation>
    <scope>NUCLEOTIDE SEQUENCE [LARGE SCALE GENOMIC DNA]</scope>
    <source>
        <strain evidence="4">NK-2021</strain>
    </source>
</reference>
<comment type="similarity">
    <text evidence="1">Belongs to the calycin superfamily. Lipocalin family.</text>
</comment>
<evidence type="ECO:0000313" key="4">
    <source>
        <dbReference type="EMBL" id="KAH0615625.1"/>
    </source>
</evidence>
<feature type="domain" description="Lipocalin/cytosolic fatty-acid binding" evidence="3">
    <location>
        <begin position="44"/>
        <end position="164"/>
    </location>
</feature>
<feature type="region of interest" description="Disordered" evidence="2">
    <location>
        <begin position="242"/>
        <end position="266"/>
    </location>
</feature>
<dbReference type="Pfam" id="PF15384">
    <property type="entry name" value="PAXX"/>
    <property type="match status" value="1"/>
</dbReference>
<dbReference type="Pfam" id="PF00061">
    <property type="entry name" value="Lipocalin"/>
    <property type="match status" value="2"/>
</dbReference>
<dbReference type="InterPro" id="IPR012674">
    <property type="entry name" value="Calycin"/>
</dbReference>
<evidence type="ECO:0000256" key="2">
    <source>
        <dbReference type="SAM" id="MobiDB-lite"/>
    </source>
</evidence>
<dbReference type="InterPro" id="IPR000566">
    <property type="entry name" value="Lipocln_cytosolic_FA-bd_dom"/>
</dbReference>
<name>A0ABQ7SE75_PHRPL</name>
<keyword evidence="5" id="KW-1185">Reference proteome</keyword>
<dbReference type="InterPro" id="IPR002345">
    <property type="entry name" value="Lipocalin"/>
</dbReference>
<comment type="caution">
    <text evidence="4">The sequence shown here is derived from an EMBL/GenBank/DDBJ whole genome shotgun (WGS) entry which is preliminary data.</text>
</comment>
<feature type="non-terminal residue" evidence="4">
    <location>
        <position position="409"/>
    </location>
</feature>
<sequence length="409" mass="45799">MDDGMSTIRIVDTDYDTYLIDHFQSEKSVFLNLLDINAIAIQLTGKWYPIAMIRADGIKEEMYAYTIEMVSNGDIVFLVEKLQKGRCKEIKINLHAIKKAFMTTSTKDVLRFMETDYKTYHITLARNPKTLALFLYARKKKVPEKVKKRLEKLASKYGFDPKSINYKPRVGASHNPIVILAILPVRQPGPDATTELWVVGLFPEWQQHSFVGSPCKSPPPTPVHLEATWPFKAPAPTLAEKLQGDLPGGASTRRKGDSPAGLSTSGIETLANPEYSMFTVSTDRLCPKGYPEIIHSHLDASGDLSTIHVVDTDYSGYLVLHTETAGNSALSLFARGLEVSESLKKKFEDYVRSLGFSKTDIKYLGQDDGGRNVTLDLSQVPPSEAREQLQDLMFGLVERIQALEKRLRQ</sequence>
<dbReference type="InterPro" id="IPR027873">
    <property type="entry name" value="PAXX"/>
</dbReference>
<evidence type="ECO:0000313" key="5">
    <source>
        <dbReference type="Proteomes" id="UP000826234"/>
    </source>
</evidence>
<dbReference type="CDD" id="cd00301">
    <property type="entry name" value="lipocalin_FABP"/>
    <property type="match status" value="1"/>
</dbReference>
<dbReference type="PANTHER" id="PTHR11430:SF76">
    <property type="entry name" value="MAJOR URINARY PROTEIN 1-RELATED"/>
    <property type="match status" value="1"/>
</dbReference>
<evidence type="ECO:0000259" key="3">
    <source>
        <dbReference type="Pfam" id="PF00061"/>
    </source>
</evidence>
<dbReference type="PANTHER" id="PTHR11430">
    <property type="entry name" value="LIPOCALIN"/>
    <property type="match status" value="1"/>
</dbReference>
<dbReference type="SUPFAM" id="SSF50814">
    <property type="entry name" value="Lipocalins"/>
    <property type="match status" value="2"/>
</dbReference>
<accession>A0ABQ7SE75</accession>
<gene>
    <name evidence="4" type="ORF">JD844_005083</name>
</gene>